<keyword evidence="3" id="KW-1185">Reference proteome</keyword>
<dbReference type="AlphaFoldDB" id="G5AFN5"/>
<dbReference type="STRING" id="1094619.G5AFN5"/>
<accession>G5AFN5</accession>
<dbReference type="KEGG" id="psoj:PHYSODRAFT_247548"/>
<name>G5AFN5_PHYSP</name>
<dbReference type="Proteomes" id="UP000002640">
    <property type="component" value="Unassembled WGS sequence"/>
</dbReference>
<feature type="region of interest" description="Disordered" evidence="1">
    <location>
        <begin position="1"/>
        <end position="28"/>
    </location>
</feature>
<dbReference type="GeneID" id="20637727"/>
<reference evidence="2 3" key="1">
    <citation type="journal article" date="2006" name="Science">
        <title>Phytophthora genome sequences uncover evolutionary origins and mechanisms of pathogenesis.</title>
        <authorList>
            <person name="Tyler B.M."/>
            <person name="Tripathy S."/>
            <person name="Zhang X."/>
            <person name="Dehal P."/>
            <person name="Jiang R.H."/>
            <person name="Aerts A."/>
            <person name="Arredondo F.D."/>
            <person name="Baxter L."/>
            <person name="Bensasson D."/>
            <person name="Beynon J.L."/>
            <person name="Chapman J."/>
            <person name="Damasceno C.M."/>
            <person name="Dorrance A.E."/>
            <person name="Dou D."/>
            <person name="Dickerman A.W."/>
            <person name="Dubchak I.L."/>
            <person name="Garbelotto M."/>
            <person name="Gijzen M."/>
            <person name="Gordon S.G."/>
            <person name="Govers F."/>
            <person name="Grunwald N.J."/>
            <person name="Huang W."/>
            <person name="Ivors K.L."/>
            <person name="Jones R.W."/>
            <person name="Kamoun S."/>
            <person name="Krampis K."/>
            <person name="Lamour K.H."/>
            <person name="Lee M.K."/>
            <person name="McDonald W.H."/>
            <person name="Medina M."/>
            <person name="Meijer H.J."/>
            <person name="Nordberg E.K."/>
            <person name="Maclean D.J."/>
            <person name="Ospina-Giraldo M.D."/>
            <person name="Morris P.F."/>
            <person name="Phuntumart V."/>
            <person name="Putnam N.H."/>
            <person name="Rash S."/>
            <person name="Rose J.K."/>
            <person name="Sakihama Y."/>
            <person name="Salamov A.A."/>
            <person name="Savidor A."/>
            <person name="Scheuring C.F."/>
            <person name="Smith B.M."/>
            <person name="Sobral B.W."/>
            <person name="Terry A."/>
            <person name="Torto-Alalibo T.A."/>
            <person name="Win J."/>
            <person name="Xu Z."/>
            <person name="Zhang H."/>
            <person name="Grigoriev I.V."/>
            <person name="Rokhsar D.S."/>
            <person name="Boore J.L."/>
        </authorList>
    </citation>
    <scope>NUCLEOTIDE SEQUENCE [LARGE SCALE GENOMIC DNA]</scope>
    <source>
        <strain evidence="2 3">P6497</strain>
    </source>
</reference>
<protein>
    <submittedName>
        <fullName evidence="2">Uncharacterized protein</fullName>
    </submittedName>
</protein>
<proteinExistence type="predicted"/>
<evidence type="ECO:0000256" key="1">
    <source>
        <dbReference type="SAM" id="MobiDB-lite"/>
    </source>
</evidence>
<evidence type="ECO:0000313" key="3">
    <source>
        <dbReference type="Proteomes" id="UP000002640"/>
    </source>
</evidence>
<dbReference type="SMR" id="G5AFN5"/>
<gene>
    <name evidence="2" type="ORF">PHYSODRAFT_247548</name>
</gene>
<organism evidence="2 3">
    <name type="scientific">Phytophthora sojae (strain P6497)</name>
    <name type="common">Soybean stem and root rot agent</name>
    <name type="synonym">Phytophthora megasperma f. sp. glycines</name>
    <dbReference type="NCBI Taxonomy" id="1094619"/>
    <lineage>
        <taxon>Eukaryota</taxon>
        <taxon>Sar</taxon>
        <taxon>Stramenopiles</taxon>
        <taxon>Oomycota</taxon>
        <taxon>Peronosporomycetes</taxon>
        <taxon>Peronosporales</taxon>
        <taxon>Peronosporaceae</taxon>
        <taxon>Phytophthora</taxon>
    </lineage>
</organism>
<dbReference type="EMBL" id="JH159165">
    <property type="protein sequence ID" value="EGZ06025.1"/>
    <property type="molecule type" value="Genomic_DNA"/>
</dbReference>
<dbReference type="InParanoid" id="G5AFN5"/>
<evidence type="ECO:0000313" key="2">
    <source>
        <dbReference type="EMBL" id="EGZ06025.1"/>
    </source>
</evidence>
<dbReference type="RefSeq" id="XP_009538886.1">
    <property type="nucleotide sequence ID" value="XM_009540591.1"/>
</dbReference>
<sequence>MEAAVDDPLSVDSSQSQARGSACLSQREAARQQDVPRWILNDWRKAEDDIVGCAGSEKRLSRGPGRPEMVPFGAELVTFMKDTRRDCEVLTAKVMASFVRDQYPDWLAGYVDGKKNAVTAYDSLVYYAASLIATGSCSERQVASR</sequence>